<protein>
    <recommendedName>
        <fullName evidence="1">Knr4/Smi1-like domain-containing protein</fullName>
    </recommendedName>
</protein>
<sequence>MNKKIFRKRFIDLLKNYLVFHDRKAIGYSEEEIKKIEKLYDIEAKGDFREFLRIAGRSSDGLLTSTLTFYYSHTTVGDKIREQNYGRKKLKNLKFNNFDKSKIFLLAVEPDSQYYYIDTVNLNVYLYDDNLDDEIIEDTGQDFDSYMLSSIYYFNPKMVPLSIICSGELLPKNIINKDKNVTSYKIDNYLSDDKKNNNSFIYLLKKYLEKNNRQAMGYNDEEIEEIEKFYEITIKDDLKDFFRMAGRSDGGLLGKIGLLFYKNWEVRKQCIFQDDFNGECLVKNKYYTEANCYPFIFFVEDSLYYFVTTRENSEFLESYTKKDRVHCYYIKTRELTHTGKTFNEFMVDLVRKTNPSLEDEKEKIGEMIDIKIDDEDVAGELEEMKIIGSQEEKILEQEDAEKFVLTEDEKS</sequence>
<dbReference type="SMART" id="SM00860">
    <property type="entry name" value="SMI1_KNR4"/>
    <property type="match status" value="2"/>
</dbReference>
<evidence type="ECO:0000259" key="1">
    <source>
        <dbReference type="SMART" id="SM00860"/>
    </source>
</evidence>
<dbReference type="KEGG" id="lmes:AB8B23_01000"/>
<dbReference type="SUPFAM" id="SSF160631">
    <property type="entry name" value="SMI1/KNR4-like"/>
    <property type="match status" value="2"/>
</dbReference>
<dbReference type="InterPro" id="IPR018958">
    <property type="entry name" value="Knr4/Smi1-like_dom"/>
</dbReference>
<dbReference type="AlphaFoldDB" id="A0AB39VC73"/>
<evidence type="ECO:0000313" key="2">
    <source>
        <dbReference type="EMBL" id="XDU64784.1"/>
    </source>
</evidence>
<dbReference type="RefSeq" id="WP_369713046.1">
    <property type="nucleotide sequence ID" value="NZ_CP165646.1"/>
</dbReference>
<accession>A0AB39VC73</accession>
<reference evidence="2" key="1">
    <citation type="submission" date="2024-07" db="EMBL/GenBank/DDBJ databases">
        <authorList>
            <person name="Li X.-J."/>
            <person name="Wang X."/>
        </authorList>
    </citation>
    <scope>NUCLEOTIDE SEQUENCE</scope>
    <source>
        <strain evidence="2">HSP-342</strain>
    </source>
</reference>
<organism evidence="2">
    <name type="scientific">Leptotrichia mesophila</name>
    <dbReference type="NCBI Taxonomy" id="3239303"/>
    <lineage>
        <taxon>Bacteria</taxon>
        <taxon>Fusobacteriati</taxon>
        <taxon>Fusobacteriota</taxon>
        <taxon>Fusobacteriia</taxon>
        <taxon>Fusobacteriales</taxon>
        <taxon>Leptotrichiaceae</taxon>
        <taxon>Leptotrichia</taxon>
    </lineage>
</organism>
<name>A0AB39VC73_9FUSO</name>
<feature type="domain" description="Knr4/Smi1-like" evidence="1">
    <location>
        <begin position="217"/>
        <end position="348"/>
    </location>
</feature>
<gene>
    <name evidence="2" type="ORF">AB8B23_01000</name>
</gene>
<dbReference type="InterPro" id="IPR037883">
    <property type="entry name" value="Knr4/Smi1-like_sf"/>
</dbReference>
<feature type="domain" description="Knr4/Smi1-like" evidence="1">
    <location>
        <begin position="27"/>
        <end position="149"/>
    </location>
</feature>
<proteinExistence type="predicted"/>
<dbReference type="EMBL" id="CP165646">
    <property type="protein sequence ID" value="XDU64784.1"/>
    <property type="molecule type" value="Genomic_DNA"/>
</dbReference>